<comment type="caution">
    <text evidence="8">The sequence shown here is derived from an EMBL/GenBank/DDBJ whole genome shotgun (WGS) entry which is preliminary data.</text>
</comment>
<keyword evidence="9" id="KW-1185">Reference proteome</keyword>
<dbReference type="Proteomes" id="UP001597549">
    <property type="component" value="Unassembled WGS sequence"/>
</dbReference>
<feature type="transmembrane region" description="Helical" evidence="6">
    <location>
        <begin position="308"/>
        <end position="332"/>
    </location>
</feature>
<keyword evidence="5 6" id="KW-0472">Membrane</keyword>
<gene>
    <name evidence="8" type="ORF">ACFSX9_00310</name>
</gene>
<feature type="transmembrane region" description="Helical" evidence="6">
    <location>
        <begin position="7"/>
        <end position="25"/>
    </location>
</feature>
<accession>A0ABW5Z3L5</accession>
<organism evidence="8 9">
    <name type="scientific">Flavobacterium ardleyense</name>
    <dbReference type="NCBI Taxonomy" id="2038737"/>
    <lineage>
        <taxon>Bacteria</taxon>
        <taxon>Pseudomonadati</taxon>
        <taxon>Bacteroidota</taxon>
        <taxon>Flavobacteriia</taxon>
        <taxon>Flavobacteriales</taxon>
        <taxon>Flavobacteriaceae</taxon>
        <taxon>Flavobacterium</taxon>
    </lineage>
</organism>
<evidence type="ECO:0000256" key="1">
    <source>
        <dbReference type="ARBA" id="ARBA00004141"/>
    </source>
</evidence>
<dbReference type="InterPro" id="IPR001898">
    <property type="entry name" value="SLC13A/DASS"/>
</dbReference>
<dbReference type="PANTHER" id="PTHR10283:SF82">
    <property type="entry name" value="SOLUTE CARRIER FAMILY 13 MEMBER 2"/>
    <property type="match status" value="1"/>
</dbReference>
<comment type="subcellular location">
    <subcellularLocation>
        <location evidence="1">Membrane</location>
        <topology evidence="1">Multi-pass membrane protein</topology>
    </subcellularLocation>
</comment>
<dbReference type="RefSeq" id="WP_379802951.1">
    <property type="nucleotide sequence ID" value="NZ_JBHUOL010000001.1"/>
</dbReference>
<dbReference type="NCBIfam" id="TIGR00785">
    <property type="entry name" value="dass"/>
    <property type="match status" value="1"/>
</dbReference>
<sequence length="448" mass="48835">MKEKLHWKSFLFATLVLIGILFFPVFEDEKVNGALAILIFTAILWITEAIPLAMTALLIPVLVIIMKIATPKEAFGEFSNPVIYLFMGGFVLAGALSAHSLDRLLAHKLLLLAKGNFYKSSILLMFATSLTACWVSNTSTAAMMIPLALGILAITDSKKATAEAKFLLLGIAYAANIGGIVTMIASPPNAIGAALLGLSFSEWLVYGLPIFLITFPIMVIVLTIYFKPDRKMLVPTIALPGKKSPKRNALIAIFTLTVFLWVFDGVLAPMLGIESSFSSLVAIFSMLLLFVFKVMTWEQILKSIRWEILLLFGGGLTLGYIVECTGLGSILINDIMELSQHVPLIVFLWLIVIGSIIMTEFMSNTASAALILPLLYTLAQASGINPMVLVLPATIAASFGFMMPVGTPPNAMVYSSGFVPQKDMMKAGLGLNIIFSIVLTLFFYFFFR</sequence>
<protein>
    <submittedName>
        <fullName evidence="8">SLC13 family permease</fullName>
    </submittedName>
</protein>
<evidence type="ECO:0000256" key="3">
    <source>
        <dbReference type="ARBA" id="ARBA00022692"/>
    </source>
</evidence>
<feature type="transmembrane region" description="Helical" evidence="6">
    <location>
        <begin position="247"/>
        <end position="271"/>
    </location>
</feature>
<dbReference type="EMBL" id="JBHUOL010000001">
    <property type="protein sequence ID" value="MFD2907165.1"/>
    <property type="molecule type" value="Genomic_DNA"/>
</dbReference>
<evidence type="ECO:0000313" key="8">
    <source>
        <dbReference type="EMBL" id="MFD2907165.1"/>
    </source>
</evidence>
<proteinExistence type="predicted"/>
<feature type="transmembrane region" description="Helical" evidence="6">
    <location>
        <begin position="277"/>
        <end position="296"/>
    </location>
</feature>
<feature type="transmembrane region" description="Helical" evidence="6">
    <location>
        <begin position="121"/>
        <end position="154"/>
    </location>
</feature>
<feature type="transmembrane region" description="Helical" evidence="6">
    <location>
        <begin position="166"/>
        <end position="185"/>
    </location>
</feature>
<dbReference type="CDD" id="cd01115">
    <property type="entry name" value="SLC13_permease"/>
    <property type="match status" value="1"/>
</dbReference>
<feature type="transmembrane region" description="Helical" evidence="6">
    <location>
        <begin position="344"/>
        <end position="376"/>
    </location>
</feature>
<keyword evidence="2" id="KW-0813">Transport</keyword>
<feature type="transmembrane region" description="Helical" evidence="6">
    <location>
        <begin position="82"/>
        <end position="101"/>
    </location>
</feature>
<feature type="transmembrane region" description="Helical" evidence="6">
    <location>
        <begin position="37"/>
        <end position="70"/>
    </location>
</feature>
<feature type="domain" description="Citrate transporter-like" evidence="7">
    <location>
        <begin position="43"/>
        <end position="391"/>
    </location>
</feature>
<keyword evidence="4 6" id="KW-1133">Transmembrane helix</keyword>
<feature type="transmembrane region" description="Helical" evidence="6">
    <location>
        <begin position="205"/>
        <end position="226"/>
    </location>
</feature>
<dbReference type="Pfam" id="PF03600">
    <property type="entry name" value="CitMHS"/>
    <property type="match status" value="1"/>
</dbReference>
<reference evidence="9" key="1">
    <citation type="journal article" date="2019" name="Int. J. Syst. Evol. Microbiol.">
        <title>The Global Catalogue of Microorganisms (GCM) 10K type strain sequencing project: providing services to taxonomists for standard genome sequencing and annotation.</title>
        <authorList>
            <consortium name="The Broad Institute Genomics Platform"/>
            <consortium name="The Broad Institute Genome Sequencing Center for Infectious Disease"/>
            <person name="Wu L."/>
            <person name="Ma J."/>
        </authorList>
    </citation>
    <scope>NUCLEOTIDE SEQUENCE [LARGE SCALE GENOMIC DNA]</scope>
    <source>
        <strain evidence="9">KCTC 52644</strain>
    </source>
</reference>
<evidence type="ECO:0000256" key="4">
    <source>
        <dbReference type="ARBA" id="ARBA00022989"/>
    </source>
</evidence>
<name>A0ABW5Z3L5_9FLAO</name>
<evidence type="ECO:0000259" key="7">
    <source>
        <dbReference type="Pfam" id="PF03600"/>
    </source>
</evidence>
<keyword evidence="3 6" id="KW-0812">Transmembrane</keyword>
<evidence type="ECO:0000256" key="6">
    <source>
        <dbReference type="SAM" id="Phobius"/>
    </source>
</evidence>
<evidence type="ECO:0000313" key="9">
    <source>
        <dbReference type="Proteomes" id="UP001597549"/>
    </source>
</evidence>
<dbReference type="PROSITE" id="PS01271">
    <property type="entry name" value="NA_SULFATE"/>
    <property type="match status" value="1"/>
</dbReference>
<feature type="transmembrane region" description="Helical" evidence="6">
    <location>
        <begin position="388"/>
        <end position="407"/>
    </location>
</feature>
<evidence type="ECO:0000256" key="2">
    <source>
        <dbReference type="ARBA" id="ARBA00022448"/>
    </source>
</evidence>
<dbReference type="PANTHER" id="PTHR10283">
    <property type="entry name" value="SOLUTE CARRIER FAMILY 13 MEMBER"/>
    <property type="match status" value="1"/>
</dbReference>
<evidence type="ECO:0000256" key="5">
    <source>
        <dbReference type="ARBA" id="ARBA00023136"/>
    </source>
</evidence>
<dbReference type="InterPro" id="IPR031312">
    <property type="entry name" value="Na/sul_symport_CS"/>
</dbReference>
<feature type="transmembrane region" description="Helical" evidence="6">
    <location>
        <begin position="427"/>
        <end position="447"/>
    </location>
</feature>
<dbReference type="InterPro" id="IPR004680">
    <property type="entry name" value="Cit_transptr-like_dom"/>
</dbReference>